<dbReference type="GeneID" id="54781742"/>
<proteinExistence type="predicted"/>
<dbReference type="VEuPathDB" id="FungiDB:DIURU_003091"/>
<evidence type="ECO:0000313" key="1">
    <source>
        <dbReference type="EMBL" id="KAA8901842.1"/>
    </source>
</evidence>
<dbReference type="RefSeq" id="XP_034012140.1">
    <property type="nucleotide sequence ID" value="XM_034155815.1"/>
</dbReference>
<accession>A0A642UMB1</accession>
<dbReference type="Gene3D" id="3.80.10.10">
    <property type="entry name" value="Ribonuclease Inhibitor"/>
    <property type="match status" value="1"/>
</dbReference>
<gene>
    <name evidence="1" type="ORF">DIURU_003091</name>
</gene>
<dbReference type="Proteomes" id="UP000449547">
    <property type="component" value="Unassembled WGS sequence"/>
</dbReference>
<keyword evidence="2" id="KW-1185">Reference proteome</keyword>
<evidence type="ECO:0000313" key="2">
    <source>
        <dbReference type="Proteomes" id="UP000449547"/>
    </source>
</evidence>
<name>A0A642UMB1_DIURU</name>
<dbReference type="EMBL" id="SWFT01000098">
    <property type="protein sequence ID" value="KAA8901842.1"/>
    <property type="molecule type" value="Genomic_DNA"/>
</dbReference>
<protein>
    <submittedName>
        <fullName evidence="1">Uncharacterized protein</fullName>
    </submittedName>
</protein>
<dbReference type="AlphaFoldDB" id="A0A642UMB1"/>
<dbReference type="InterPro" id="IPR032675">
    <property type="entry name" value="LRR_dom_sf"/>
</dbReference>
<comment type="caution">
    <text evidence="1">The sequence shown here is derived from an EMBL/GenBank/DDBJ whole genome shotgun (WGS) entry which is preliminary data.</text>
</comment>
<sequence>MGSTTFESLPSEVQRSVYDLLDVPSVCRAYVAFFPRASASPAAASLSTRSVTVKLDTYDTSLDSITFDLLAKLPPVQVKVEATIGMWLHNVHYLNQLKLESLDVAITGEYSSFHGNAGALIHPIRRLKLEFVTVDVSLLPTSLHSLTMENCRVSRLDALMRLSKLQQLVITGNTSNVNGLYNFSPDSETNIMLPASIEEVTLPKHWMVNTDGLHNLKSANVDYSAELPWEQMEKVGSGAIPDENYLPQLTSMTVTKRGFHNSFRGIECPQLESVEIALSARLHPAHTNVSVLFTDAQMAKLTQLDARAYDVVSLDPFKSLRVLKATLKEPITQNLPVPPTLEELHVVTSFPVEGIPPQVKVFYVRMIRRGLSVTVASPNVGDMLVYFAGDVSLSCPQLRLLELGECTGKVTRDTPNLNKVCVYKSSGDEFSTCSTLSAYKLIDGTLRDGIALDQHMLMFTLREVETPSVSVDADHVEIHSSYIRDKLSVRAASMVLGSLPHRPVFDVSCGSLMTSCIDPALIRGVQDLICYPDHFLRDVCRSDAFEGCYQLKCLTIRGFKTSWCQAKPLVIPASVTSLIIIGCHVDEMWIKFEDPSRLEHLEITYPPESGGGWNPPLITMKTLGLQKLPPSFLCPLFEVSSFMS</sequence>
<dbReference type="SUPFAM" id="SSF52058">
    <property type="entry name" value="L domain-like"/>
    <property type="match status" value="1"/>
</dbReference>
<reference evidence="1 2" key="1">
    <citation type="submission" date="2019-07" db="EMBL/GenBank/DDBJ databases">
        <title>Genome assembly of two rare yeast pathogens: Diutina rugosa and Trichomonascus ciferrii.</title>
        <authorList>
            <person name="Mixao V."/>
            <person name="Saus E."/>
            <person name="Hansen A."/>
            <person name="Lass-Flor C."/>
            <person name="Gabaldon T."/>
        </authorList>
    </citation>
    <scope>NUCLEOTIDE SEQUENCE [LARGE SCALE GENOMIC DNA]</scope>
    <source>
        <strain evidence="1 2">CBS 613</strain>
    </source>
</reference>
<organism evidence="1 2">
    <name type="scientific">Diutina rugosa</name>
    <name type="common">Yeast</name>
    <name type="synonym">Candida rugosa</name>
    <dbReference type="NCBI Taxonomy" id="5481"/>
    <lineage>
        <taxon>Eukaryota</taxon>
        <taxon>Fungi</taxon>
        <taxon>Dikarya</taxon>
        <taxon>Ascomycota</taxon>
        <taxon>Saccharomycotina</taxon>
        <taxon>Pichiomycetes</taxon>
        <taxon>Debaryomycetaceae</taxon>
        <taxon>Diutina</taxon>
    </lineage>
</organism>